<keyword evidence="3" id="KW-1003">Cell membrane</keyword>
<feature type="transmembrane region" description="Helical" evidence="7">
    <location>
        <begin position="122"/>
        <end position="141"/>
    </location>
</feature>
<comment type="similarity">
    <text evidence="7">Belongs to the binding-protein-dependent transport system permease family.</text>
</comment>
<evidence type="ECO:0000256" key="1">
    <source>
        <dbReference type="ARBA" id="ARBA00004651"/>
    </source>
</evidence>
<keyword evidence="6 7" id="KW-0472">Membrane</keyword>
<keyword evidence="5 7" id="KW-1133">Transmembrane helix</keyword>
<feature type="transmembrane region" description="Helical" evidence="7">
    <location>
        <begin position="90"/>
        <end position="115"/>
    </location>
</feature>
<dbReference type="SUPFAM" id="SSF161098">
    <property type="entry name" value="MetI-like"/>
    <property type="match status" value="2"/>
</dbReference>
<dbReference type="EMBL" id="JAPJZH010000029">
    <property type="protein sequence ID" value="MDA4848717.1"/>
    <property type="molecule type" value="Genomic_DNA"/>
</dbReference>
<organism evidence="9 10">
    <name type="scientific">Hoeflea poritis</name>
    <dbReference type="NCBI Taxonomy" id="2993659"/>
    <lineage>
        <taxon>Bacteria</taxon>
        <taxon>Pseudomonadati</taxon>
        <taxon>Pseudomonadota</taxon>
        <taxon>Alphaproteobacteria</taxon>
        <taxon>Hyphomicrobiales</taxon>
        <taxon>Rhizobiaceae</taxon>
        <taxon>Hoeflea</taxon>
    </lineage>
</organism>
<comment type="subcellular location">
    <subcellularLocation>
        <location evidence="1 7">Cell membrane</location>
        <topology evidence="1 7">Multi-pass membrane protein</topology>
    </subcellularLocation>
</comment>
<dbReference type="PANTHER" id="PTHR32243:SF52">
    <property type="entry name" value="ABC TRANSPORTER PERMEASE PROTEIN"/>
    <property type="match status" value="1"/>
</dbReference>
<dbReference type="PROSITE" id="PS50928">
    <property type="entry name" value="ABC_TM1"/>
    <property type="match status" value="1"/>
</dbReference>
<reference evidence="9" key="1">
    <citation type="submission" date="2022-11" db="EMBL/GenBank/DDBJ databases">
        <title>Hoeflea poritis sp. nov., isolated from scleractinian coral Porites lutea.</title>
        <authorList>
            <person name="Zhang G."/>
            <person name="Wei Q."/>
            <person name="Cai L."/>
        </authorList>
    </citation>
    <scope>NUCLEOTIDE SEQUENCE</scope>
    <source>
        <strain evidence="9">E7-10</strain>
    </source>
</reference>
<feature type="transmembrane region" description="Helical" evidence="7">
    <location>
        <begin position="212"/>
        <end position="234"/>
    </location>
</feature>
<feature type="domain" description="ABC transmembrane type-1" evidence="8">
    <location>
        <begin position="90"/>
        <end position="333"/>
    </location>
</feature>
<dbReference type="CDD" id="cd06261">
    <property type="entry name" value="TM_PBP2"/>
    <property type="match status" value="1"/>
</dbReference>
<evidence type="ECO:0000256" key="4">
    <source>
        <dbReference type="ARBA" id="ARBA00022692"/>
    </source>
</evidence>
<feature type="transmembrane region" description="Helical" evidence="7">
    <location>
        <begin position="147"/>
        <end position="167"/>
    </location>
</feature>
<name>A0ABT4VVG5_9HYPH</name>
<dbReference type="Pfam" id="PF00528">
    <property type="entry name" value="BPD_transp_1"/>
    <property type="match status" value="1"/>
</dbReference>
<feature type="transmembrane region" description="Helical" evidence="7">
    <location>
        <begin position="25"/>
        <end position="46"/>
    </location>
</feature>
<accession>A0ABT4VVG5</accession>
<keyword evidence="4 7" id="KW-0812">Transmembrane</keyword>
<evidence type="ECO:0000313" key="9">
    <source>
        <dbReference type="EMBL" id="MDA4848717.1"/>
    </source>
</evidence>
<dbReference type="Proteomes" id="UP001148313">
    <property type="component" value="Unassembled WGS sequence"/>
</dbReference>
<dbReference type="InterPro" id="IPR035906">
    <property type="entry name" value="MetI-like_sf"/>
</dbReference>
<evidence type="ECO:0000256" key="2">
    <source>
        <dbReference type="ARBA" id="ARBA00022448"/>
    </source>
</evidence>
<comment type="caution">
    <text evidence="9">The sequence shown here is derived from an EMBL/GenBank/DDBJ whole genome shotgun (WGS) entry which is preliminary data.</text>
</comment>
<keyword evidence="2 7" id="KW-0813">Transport</keyword>
<feature type="transmembrane region" description="Helical" evidence="7">
    <location>
        <begin position="255"/>
        <end position="280"/>
    </location>
</feature>
<dbReference type="PANTHER" id="PTHR32243">
    <property type="entry name" value="MALTOSE TRANSPORT SYSTEM PERMEASE-RELATED"/>
    <property type="match status" value="1"/>
</dbReference>
<evidence type="ECO:0000256" key="5">
    <source>
        <dbReference type="ARBA" id="ARBA00022989"/>
    </source>
</evidence>
<dbReference type="InterPro" id="IPR000515">
    <property type="entry name" value="MetI-like"/>
</dbReference>
<sequence length="348" mass="39004">MRERSFFQRLFEPPSLTEMAPASKLLTYAILIGWTIVVLFPLYWVLITSFKLPFQVNDGPDFIPFIDYQPSGHAWRYIFVELGNDTLRPYLNSIIIALTSTVLAVIIGSLAAYALVRIQYNVKIGTIAGFIVLLGATVYSINRFGTPWHLTAAIALALFFFFATSFGRYFKRALKNNDILFWIISNRILPPVVAVLPIYLMFQRVGLLDTHVAMIATYMAVNLPIVVWLMRDFFAGIPIDLEESAEIDGASRIRIFATIVLPLARPGLAATFLLVLILAWNEYLLALFISTADAQTMPLLVAAQNATRGPQWWYMSVLIVIMIAPIVLMTILLQKHIARGLMVGAVKG</sequence>
<feature type="transmembrane region" description="Helical" evidence="7">
    <location>
        <begin position="312"/>
        <end position="333"/>
    </location>
</feature>
<evidence type="ECO:0000256" key="7">
    <source>
        <dbReference type="RuleBase" id="RU363032"/>
    </source>
</evidence>
<dbReference type="InterPro" id="IPR050901">
    <property type="entry name" value="BP-dep_ABC_trans_perm"/>
</dbReference>
<evidence type="ECO:0000313" key="10">
    <source>
        <dbReference type="Proteomes" id="UP001148313"/>
    </source>
</evidence>
<proteinExistence type="inferred from homology"/>
<feature type="transmembrane region" description="Helical" evidence="7">
    <location>
        <begin position="179"/>
        <end position="200"/>
    </location>
</feature>
<evidence type="ECO:0000259" key="8">
    <source>
        <dbReference type="PROSITE" id="PS50928"/>
    </source>
</evidence>
<keyword evidence="10" id="KW-1185">Reference proteome</keyword>
<protein>
    <submittedName>
        <fullName evidence="9">Carbohydrate ABC transporter permease</fullName>
    </submittedName>
</protein>
<evidence type="ECO:0000256" key="6">
    <source>
        <dbReference type="ARBA" id="ARBA00023136"/>
    </source>
</evidence>
<dbReference type="RefSeq" id="WP_271092593.1">
    <property type="nucleotide sequence ID" value="NZ_JAPJZH010000029.1"/>
</dbReference>
<gene>
    <name evidence="9" type="ORF">OOZ53_25400</name>
</gene>
<evidence type="ECO:0000256" key="3">
    <source>
        <dbReference type="ARBA" id="ARBA00022475"/>
    </source>
</evidence>
<dbReference type="Gene3D" id="1.10.3720.10">
    <property type="entry name" value="MetI-like"/>
    <property type="match status" value="2"/>
</dbReference>